<evidence type="ECO:0000313" key="2">
    <source>
        <dbReference type="Proteomes" id="UP000629619"/>
    </source>
</evidence>
<keyword evidence="2" id="KW-1185">Reference proteome</keyword>
<dbReference type="EMBL" id="BOMW01000010">
    <property type="protein sequence ID" value="GIF03420.1"/>
    <property type="molecule type" value="Genomic_DNA"/>
</dbReference>
<name>A0A919N134_9ACTN</name>
<gene>
    <name evidence="1" type="ORF">Asi03nite_09580</name>
</gene>
<proteinExistence type="predicted"/>
<dbReference type="Proteomes" id="UP000629619">
    <property type="component" value="Unassembled WGS sequence"/>
</dbReference>
<organism evidence="1 2">
    <name type="scientific">Actinoplanes siamensis</name>
    <dbReference type="NCBI Taxonomy" id="1223317"/>
    <lineage>
        <taxon>Bacteria</taxon>
        <taxon>Bacillati</taxon>
        <taxon>Actinomycetota</taxon>
        <taxon>Actinomycetes</taxon>
        <taxon>Micromonosporales</taxon>
        <taxon>Micromonosporaceae</taxon>
        <taxon>Actinoplanes</taxon>
    </lineage>
</organism>
<sequence>MTAILAVPDDRYLCLTAPGVRSVVSRRPCAARAAAATCGITGYAGPGLVIVVRSTIRERRGDGARLGMGAGAVRCALGQILPVPAPAVTVALTVLFDSGV</sequence>
<reference evidence="1" key="1">
    <citation type="submission" date="2021-01" db="EMBL/GenBank/DDBJ databases">
        <title>Whole genome shotgun sequence of Actinoplanes siamensis NBRC 109076.</title>
        <authorList>
            <person name="Komaki H."/>
            <person name="Tamura T."/>
        </authorList>
    </citation>
    <scope>NUCLEOTIDE SEQUENCE</scope>
    <source>
        <strain evidence="1">NBRC 109076</strain>
    </source>
</reference>
<dbReference type="AlphaFoldDB" id="A0A919N134"/>
<protein>
    <submittedName>
        <fullName evidence="1">Uncharacterized protein</fullName>
    </submittedName>
</protein>
<accession>A0A919N134</accession>
<evidence type="ECO:0000313" key="1">
    <source>
        <dbReference type="EMBL" id="GIF03420.1"/>
    </source>
</evidence>
<comment type="caution">
    <text evidence="1">The sequence shown here is derived from an EMBL/GenBank/DDBJ whole genome shotgun (WGS) entry which is preliminary data.</text>
</comment>